<comment type="caution">
    <text evidence="1">The sequence shown here is derived from an EMBL/GenBank/DDBJ whole genome shotgun (WGS) entry which is preliminary data.</text>
</comment>
<dbReference type="SUPFAM" id="SSF52540">
    <property type="entry name" value="P-loop containing nucleoside triphosphate hydrolases"/>
    <property type="match status" value="1"/>
</dbReference>
<dbReference type="EMBL" id="JYPD01000012">
    <property type="protein sequence ID" value="KXK09702.1"/>
    <property type="molecule type" value="Genomic_DNA"/>
</dbReference>
<dbReference type="Gene3D" id="3.40.50.300">
    <property type="entry name" value="P-loop containing nucleotide triphosphate hydrolases"/>
    <property type="match status" value="1"/>
</dbReference>
<reference evidence="1 2" key="1">
    <citation type="submission" date="2015-02" db="EMBL/GenBank/DDBJ databases">
        <title>Improved understanding of the partial-nitritation anammox process through 23 genomes representing the majority of the microbial community.</title>
        <authorList>
            <person name="Speth D.R."/>
            <person name="In T Zandt M."/>
            <person name="Guerrero Cruz S."/>
            <person name="Jetten M.S."/>
            <person name="Dutilh B.E."/>
        </authorList>
    </citation>
    <scope>NUCLEOTIDE SEQUENCE [LARGE SCALE GENOMIC DNA]</scope>
    <source>
        <strain evidence="1">OLB21</strain>
    </source>
</reference>
<evidence type="ECO:0000313" key="2">
    <source>
        <dbReference type="Proteomes" id="UP000070449"/>
    </source>
</evidence>
<name>A0A136KJU7_9BACT</name>
<dbReference type="Proteomes" id="UP000070449">
    <property type="component" value="Unassembled WGS sequence"/>
</dbReference>
<dbReference type="InterPro" id="IPR027417">
    <property type="entry name" value="P-loop_NTPase"/>
</dbReference>
<dbReference type="STRING" id="1617427.UZ20_WS6002000270"/>
<proteinExistence type="predicted"/>
<organism evidence="1 2">
    <name type="scientific">candidate division WS6 bacterium OLB21</name>
    <dbReference type="NCBI Taxonomy" id="1617427"/>
    <lineage>
        <taxon>Bacteria</taxon>
        <taxon>Candidatus Dojkabacteria</taxon>
    </lineage>
</organism>
<gene>
    <name evidence="1" type="ORF">UZ20_WS6002000270</name>
</gene>
<protein>
    <recommendedName>
        <fullName evidence="3">Helicase HerA central domain-containing protein</fullName>
    </recommendedName>
</protein>
<dbReference type="AlphaFoldDB" id="A0A136KJU7"/>
<sequence>MYVIGKTGAGKSYFIQQMAYQDILNGRGVAFLDPHGDSAEWLLERIPPHRIEDVIYWDPGDTDRPIGFNIIEFYNEQDKHRTVNSFVGLMQKNV</sequence>
<accession>A0A136KJU7</accession>
<evidence type="ECO:0000313" key="1">
    <source>
        <dbReference type="EMBL" id="KXK09702.1"/>
    </source>
</evidence>
<evidence type="ECO:0008006" key="3">
    <source>
        <dbReference type="Google" id="ProtNLM"/>
    </source>
</evidence>